<organism evidence="1 2">
    <name type="scientific">Naegleria lovaniensis</name>
    <name type="common">Amoeba</name>
    <dbReference type="NCBI Taxonomy" id="51637"/>
    <lineage>
        <taxon>Eukaryota</taxon>
        <taxon>Discoba</taxon>
        <taxon>Heterolobosea</taxon>
        <taxon>Tetramitia</taxon>
        <taxon>Eutetramitia</taxon>
        <taxon>Vahlkampfiidae</taxon>
        <taxon>Naegleria</taxon>
    </lineage>
</organism>
<dbReference type="SUPFAM" id="SSF50978">
    <property type="entry name" value="WD40 repeat-like"/>
    <property type="match status" value="1"/>
</dbReference>
<dbReference type="InterPro" id="IPR036322">
    <property type="entry name" value="WD40_repeat_dom_sf"/>
</dbReference>
<proteinExistence type="predicted"/>
<accession>A0AA88GWI9</accession>
<dbReference type="InterPro" id="IPR015943">
    <property type="entry name" value="WD40/YVTN_repeat-like_dom_sf"/>
</dbReference>
<evidence type="ECO:0000313" key="2">
    <source>
        <dbReference type="Proteomes" id="UP000816034"/>
    </source>
</evidence>
<dbReference type="Proteomes" id="UP000816034">
    <property type="component" value="Unassembled WGS sequence"/>
</dbReference>
<gene>
    <name evidence="1" type="ORF">C9374_002153</name>
</gene>
<dbReference type="EMBL" id="PYSW02000014">
    <property type="protein sequence ID" value="KAG2387118.1"/>
    <property type="molecule type" value="Genomic_DNA"/>
</dbReference>
<comment type="caution">
    <text evidence="1">The sequence shown here is derived from an EMBL/GenBank/DDBJ whole genome shotgun (WGS) entry which is preliminary data.</text>
</comment>
<dbReference type="AlphaFoldDB" id="A0AA88GWI9"/>
<dbReference type="GeneID" id="68094609"/>
<sequence>MEGSGISCFHSALYVRTADVAFDHRMLLIGRENGWVNRVVFSYKALEASVMNDERVVVNPMIKNNDGADSNIFLLIENYRIHHRDRVNSIQYIPDLEMAISCSDDRVFFWKFGENSKQLSNTNASPKIVFKYYASFKRKSRFFGVSVFSSNIAVVLCEDGTYSAFSLSKESSTESKCVNILTNEQNSVETKKTPHKSIPNAKQSNVSNKKLLHIACHDINESLWTLWDDGSILLLVLQKNEFQPWIRRLRIRSSIEQFKGQQLLELTFHQTDFC</sequence>
<name>A0AA88GWI9_NAELO</name>
<protein>
    <submittedName>
        <fullName evidence="1">Uncharacterized protein</fullName>
    </submittedName>
</protein>
<reference evidence="1 2" key="1">
    <citation type="journal article" date="2018" name="BMC Genomics">
        <title>The genome of Naegleria lovaniensis, the basis for a comparative approach to unravel pathogenicity factors of the human pathogenic amoeba N. fowleri.</title>
        <authorList>
            <person name="Liechti N."/>
            <person name="Schurch N."/>
            <person name="Bruggmann R."/>
            <person name="Wittwer M."/>
        </authorList>
    </citation>
    <scope>NUCLEOTIDE SEQUENCE [LARGE SCALE GENOMIC DNA]</scope>
    <source>
        <strain evidence="1 2">ATCC 30569</strain>
    </source>
</reference>
<dbReference type="RefSeq" id="XP_044551110.1">
    <property type="nucleotide sequence ID" value="XM_044691540.1"/>
</dbReference>
<evidence type="ECO:0000313" key="1">
    <source>
        <dbReference type="EMBL" id="KAG2387118.1"/>
    </source>
</evidence>
<dbReference type="Gene3D" id="2.130.10.10">
    <property type="entry name" value="YVTN repeat-like/Quinoprotein amine dehydrogenase"/>
    <property type="match status" value="1"/>
</dbReference>
<keyword evidence="2" id="KW-1185">Reference proteome</keyword>